<keyword evidence="2" id="KW-1185">Reference proteome</keyword>
<organism evidence="1 2">
    <name type="scientific">Pontibacter cellulosilyticus</name>
    <dbReference type="NCBI Taxonomy" id="1720253"/>
    <lineage>
        <taxon>Bacteria</taxon>
        <taxon>Pseudomonadati</taxon>
        <taxon>Bacteroidota</taxon>
        <taxon>Cytophagia</taxon>
        <taxon>Cytophagales</taxon>
        <taxon>Hymenobacteraceae</taxon>
        <taxon>Pontibacter</taxon>
    </lineage>
</organism>
<gene>
    <name evidence="1" type="ORF">H8S84_11795</name>
</gene>
<comment type="caution">
    <text evidence="1">The sequence shown here is derived from an EMBL/GenBank/DDBJ whole genome shotgun (WGS) entry which is preliminary data.</text>
</comment>
<proteinExistence type="predicted"/>
<evidence type="ECO:0008006" key="3">
    <source>
        <dbReference type="Google" id="ProtNLM"/>
    </source>
</evidence>
<evidence type="ECO:0000313" key="1">
    <source>
        <dbReference type="EMBL" id="MBC5993520.1"/>
    </source>
</evidence>
<dbReference type="EMBL" id="JACRVF010000003">
    <property type="protein sequence ID" value="MBC5993520.1"/>
    <property type="molecule type" value="Genomic_DNA"/>
</dbReference>
<accession>A0A923SNT9</accession>
<dbReference type="Proteomes" id="UP000603640">
    <property type="component" value="Unassembled WGS sequence"/>
</dbReference>
<dbReference type="RefSeq" id="WP_222621648.1">
    <property type="nucleotide sequence ID" value="NZ_JACRVF010000003.1"/>
</dbReference>
<name>A0A923SNT9_9BACT</name>
<dbReference type="InterPro" id="IPR036761">
    <property type="entry name" value="TTHA0802/YceI-like_sf"/>
</dbReference>
<evidence type="ECO:0000313" key="2">
    <source>
        <dbReference type="Proteomes" id="UP000603640"/>
    </source>
</evidence>
<reference evidence="1" key="1">
    <citation type="submission" date="2020-08" db="EMBL/GenBank/DDBJ databases">
        <title>Pontibacter sp. SD6 16S ribosomal RNA gene Genome sequencing and assembly.</title>
        <authorList>
            <person name="Kang M."/>
        </authorList>
    </citation>
    <scope>NUCLEOTIDE SEQUENCE</scope>
    <source>
        <strain evidence="1">SD6</strain>
    </source>
</reference>
<protein>
    <recommendedName>
        <fullName evidence="3">YceI family protein</fullName>
    </recommendedName>
</protein>
<dbReference type="Gene3D" id="2.40.128.110">
    <property type="entry name" value="Lipid/polyisoprenoid-binding, YceI-like"/>
    <property type="match status" value="1"/>
</dbReference>
<dbReference type="AlphaFoldDB" id="A0A923SNT9"/>
<sequence>MLLVQLMLAMLTLLSGGKAKEAYLVVQGERITVEAATSLGSINCTYTGNRSGDTLYINKQTLKGERLVLSLPVKDFGCGNLLLNRDFQRTLKAGNHPLVRVEVLELTQQTQQLIGTLRLQLAGKTQVLRGVRFCNQPGQKLSTTLCLSFSDYELATPNKLGGLVKVEEELQVKVELLLAQQSNITFK</sequence>